<evidence type="ECO:0000256" key="1">
    <source>
        <dbReference type="ARBA" id="ARBA00006754"/>
    </source>
</evidence>
<dbReference type="Proteomes" id="UP000031563">
    <property type="component" value="Unassembled WGS sequence"/>
</dbReference>
<dbReference type="PANTHER" id="PTHR33744:SF1">
    <property type="entry name" value="DNA-BINDING TRANSCRIPTIONAL ACTIVATOR ADER"/>
    <property type="match status" value="1"/>
</dbReference>
<evidence type="ECO:0000259" key="2">
    <source>
        <dbReference type="Pfam" id="PF13556"/>
    </source>
</evidence>
<keyword evidence="5" id="KW-1185">Reference proteome</keyword>
<comment type="similarity">
    <text evidence="1">Belongs to the CdaR family.</text>
</comment>
<proteinExistence type="inferred from homology"/>
<organism evidence="4 5">
    <name type="scientific">Bacillus thermotolerans</name>
    <name type="common">Quasibacillus thermotolerans</name>
    <dbReference type="NCBI Taxonomy" id="1221996"/>
    <lineage>
        <taxon>Bacteria</taxon>
        <taxon>Bacillati</taxon>
        <taxon>Bacillota</taxon>
        <taxon>Bacilli</taxon>
        <taxon>Bacillales</taxon>
        <taxon>Bacillaceae</taxon>
        <taxon>Bacillus</taxon>
    </lineage>
</organism>
<reference evidence="4" key="1">
    <citation type="submission" date="2015-02" db="EMBL/GenBank/DDBJ databases">
        <title>Genome Assembly of Bacillaceae bacterium MTCC 8252.</title>
        <authorList>
            <person name="Verma A."/>
            <person name="Khatri I."/>
            <person name="Mual P."/>
            <person name="Subramanian S."/>
            <person name="Krishnamurthi S."/>
        </authorList>
    </citation>
    <scope>NUCLEOTIDE SEQUENCE [LARGE SCALE GENOMIC DNA]</scope>
    <source>
        <strain evidence="4">MTCC 8252</strain>
    </source>
</reference>
<dbReference type="Gene3D" id="1.10.10.2840">
    <property type="entry name" value="PucR C-terminal helix-turn-helix domain"/>
    <property type="match status" value="1"/>
</dbReference>
<comment type="caution">
    <text evidence="4">The sequence shown here is derived from an EMBL/GenBank/DDBJ whole genome shotgun (WGS) entry which is preliminary data.</text>
</comment>
<dbReference type="EMBL" id="JWIR02000012">
    <property type="protein sequence ID" value="KKB42475.1"/>
    <property type="molecule type" value="Genomic_DNA"/>
</dbReference>
<dbReference type="PANTHER" id="PTHR33744">
    <property type="entry name" value="CARBOHYDRATE DIACID REGULATOR"/>
    <property type="match status" value="1"/>
</dbReference>
<dbReference type="InterPro" id="IPR041522">
    <property type="entry name" value="CdaR_GGDEF"/>
</dbReference>
<sequence>MEKAAENFFSGHYESLETLADLISEELECPITIEDANHRIIAYSRHEDEVDPVRIATIMRRRVPEHVINSLWKAGAIPKLFESEEPVVVPKIEQVKIEERVAISVRKNKEVVGFIWAHPRKPFDEKKIAILQEAAQAVKNQLIQRRNQREKAEKNGEELLWKLLTGHFSRMKDFEQANEHYHLRVKGSLAVVIFDFIEPITLSVERKAGYLIETMQQVPVVAKTVDNSQLILLVRLPETNEFEAMTNFIGNFLEKMKERGHMAKIVPAAGCVVDNPLKVSESYQEALYVFKMKQQFPEATASIYSYEKLGVFQFIEDLAAIRKKSGYQNPMLQKLKMYDREHHSNLQETIFVFLQHDGNINEAAKALHIHANTLSYRLKRISEIAGIQLKDANQKMTLYLDLLIHQLEGEL</sequence>
<dbReference type="Pfam" id="PF17853">
    <property type="entry name" value="GGDEF_2"/>
    <property type="match status" value="1"/>
</dbReference>
<dbReference type="OrthoDB" id="9792148at2"/>
<dbReference type="InterPro" id="IPR042070">
    <property type="entry name" value="PucR_C-HTH_sf"/>
</dbReference>
<dbReference type="RefSeq" id="WP_040036324.1">
    <property type="nucleotide sequence ID" value="NZ_JWIQ02000004.1"/>
</dbReference>
<evidence type="ECO:0000313" key="5">
    <source>
        <dbReference type="Proteomes" id="UP000031563"/>
    </source>
</evidence>
<dbReference type="STRING" id="1221996.QY95_00324"/>
<evidence type="ECO:0000259" key="3">
    <source>
        <dbReference type="Pfam" id="PF17853"/>
    </source>
</evidence>
<dbReference type="InterPro" id="IPR009057">
    <property type="entry name" value="Homeodomain-like_sf"/>
</dbReference>
<gene>
    <name evidence="4" type="ORF">QY95_00324</name>
</gene>
<protein>
    <submittedName>
        <fullName evidence="4">Regulator of polyketide synthase expression</fullName>
    </submittedName>
</protein>
<dbReference type="Pfam" id="PF13556">
    <property type="entry name" value="HTH_30"/>
    <property type="match status" value="1"/>
</dbReference>
<accession>A0A0F5IAX0</accession>
<name>A0A0F5IAX0_BACTR</name>
<feature type="domain" description="CdaR GGDEF-like" evidence="3">
    <location>
        <begin position="173"/>
        <end position="289"/>
    </location>
</feature>
<dbReference type="InterPro" id="IPR025736">
    <property type="entry name" value="PucR_C-HTH_dom"/>
</dbReference>
<dbReference type="AlphaFoldDB" id="A0A0F5IAX0"/>
<dbReference type="SUPFAM" id="SSF46689">
    <property type="entry name" value="Homeodomain-like"/>
    <property type="match status" value="1"/>
</dbReference>
<dbReference type="InterPro" id="IPR051448">
    <property type="entry name" value="CdaR-like_regulators"/>
</dbReference>
<evidence type="ECO:0000313" key="4">
    <source>
        <dbReference type="EMBL" id="KKB42475.1"/>
    </source>
</evidence>
<feature type="domain" description="PucR C-terminal helix-turn-helix" evidence="2">
    <location>
        <begin position="346"/>
        <end position="404"/>
    </location>
</feature>